<evidence type="ECO:0000256" key="1">
    <source>
        <dbReference type="ARBA" id="ARBA00005380"/>
    </source>
</evidence>
<evidence type="ECO:0000256" key="6">
    <source>
        <dbReference type="ARBA" id="ARBA00047745"/>
    </source>
</evidence>
<dbReference type="Pfam" id="PF00294">
    <property type="entry name" value="PfkB"/>
    <property type="match status" value="1"/>
</dbReference>
<accession>A0ABS6BWX1</accession>
<protein>
    <recommendedName>
        <fullName evidence="7">Tagatose-6-phosphate kinase</fullName>
        <ecNumber evidence="7">2.7.1.144</ecNumber>
    </recommendedName>
</protein>
<dbReference type="PROSITE" id="PS00583">
    <property type="entry name" value="PFKB_KINASES_1"/>
    <property type="match status" value="1"/>
</dbReference>
<dbReference type="InterPro" id="IPR011611">
    <property type="entry name" value="PfkB_dom"/>
</dbReference>
<evidence type="ECO:0000256" key="3">
    <source>
        <dbReference type="ARBA" id="ARBA00022741"/>
    </source>
</evidence>
<evidence type="ECO:0000256" key="4">
    <source>
        <dbReference type="ARBA" id="ARBA00022777"/>
    </source>
</evidence>
<keyword evidence="3 7" id="KW-0547">Nucleotide-binding</keyword>
<evidence type="ECO:0000256" key="5">
    <source>
        <dbReference type="ARBA" id="ARBA00022840"/>
    </source>
</evidence>
<keyword evidence="4 8" id="KW-0418">Kinase</keyword>
<keyword evidence="2 7" id="KW-0808">Transferase</keyword>
<comment type="pathway">
    <text evidence="7">Carbohydrate metabolism; D-tagatose 6-phosphate degradation; D-glyceraldehyde 3-phosphate and glycerone phosphate from D-tagatose 6-phosphate: step 1/2.</text>
</comment>
<dbReference type="InterPro" id="IPR022463">
    <property type="entry name" value="1-PFruKinase"/>
</dbReference>
<comment type="function">
    <text evidence="8">Catalyzes the ATP-dependent phosphorylation of fructose-l-phosphate to fructose-l,6-bisphosphate.</text>
</comment>
<comment type="similarity">
    <text evidence="1">Belongs to the carbohydrate kinase pfkB family.</text>
</comment>
<dbReference type="Proteomes" id="UP000776252">
    <property type="component" value="Unassembled WGS sequence"/>
</dbReference>
<dbReference type="PANTHER" id="PTHR46566:SF1">
    <property type="entry name" value="1-PHOSPHOFRUCTOKINASE"/>
    <property type="match status" value="1"/>
</dbReference>
<dbReference type="NCBIfam" id="TIGR03828">
    <property type="entry name" value="pfkB"/>
    <property type="match status" value="1"/>
</dbReference>
<dbReference type="GO" id="GO:0008662">
    <property type="term" value="F:1-phosphofructokinase activity"/>
    <property type="evidence" value="ECO:0007669"/>
    <property type="project" value="UniProtKB-EC"/>
</dbReference>
<sequence length="304" mass="33152">MIYTVTFNPAIDYVITVDDFKAGLINRVASEEKFAGGKGINVSRVLNNVGIKSKALGFVGGFTGKFIIDSLESQGVETDFIEISGDTRINVKLKSKEETEINGAGPIIKDEDLNKLFKIVESLTSDDYLVLSGNVQKSVPRDIYARLQKKCASNNVKVVVDTTGDALVETLPNKPFLIKPNNHELGEIFNKELTDINEIIKYAKKLIVMGAQNVIISMAERGALLICENGVYHATPAKGKVENSVGAGDSVIAGFLAKYSRSKDLIESFRWGATAGSATAFSKDLCKKEDIEYYLAQVIVNKLD</sequence>
<dbReference type="CDD" id="cd01164">
    <property type="entry name" value="FruK_PfkB_like"/>
    <property type="match status" value="1"/>
</dbReference>
<comment type="caution">
    <text evidence="10">The sequence shown here is derived from an EMBL/GenBank/DDBJ whole genome shotgun (WGS) entry which is preliminary data.</text>
</comment>
<dbReference type="InterPro" id="IPR017583">
    <property type="entry name" value="Tagatose/fructose_Pkinase"/>
</dbReference>
<evidence type="ECO:0000256" key="7">
    <source>
        <dbReference type="PIRNR" id="PIRNR000535"/>
    </source>
</evidence>
<name>A0ABS6BWX1_9CLOT</name>
<dbReference type="PROSITE" id="PS00584">
    <property type="entry name" value="PFKB_KINASES_2"/>
    <property type="match status" value="1"/>
</dbReference>
<feature type="domain" description="Carbohydrate kinase PfkB" evidence="9">
    <location>
        <begin position="11"/>
        <end position="284"/>
    </location>
</feature>
<evidence type="ECO:0000313" key="11">
    <source>
        <dbReference type="Proteomes" id="UP000776252"/>
    </source>
</evidence>
<evidence type="ECO:0000256" key="8">
    <source>
        <dbReference type="RuleBase" id="RU369061"/>
    </source>
</evidence>
<reference evidence="10 11" key="1">
    <citation type="submission" date="2021-06" db="EMBL/GenBank/DDBJ databases">
        <title>Clostridia strains as spoilage organisms.</title>
        <authorList>
            <person name="Wambui J."/>
            <person name="Stephan R."/>
            <person name="Stevens M.J.A."/>
        </authorList>
    </citation>
    <scope>NUCLEOTIDE SEQUENCE [LARGE SCALE GENOMIC DNA]</scope>
    <source>
        <strain evidence="10 11">DSM 14204</strain>
    </source>
</reference>
<keyword evidence="5 7" id="KW-0067">ATP-binding</keyword>
<evidence type="ECO:0000313" key="10">
    <source>
        <dbReference type="EMBL" id="MBU3160989.1"/>
    </source>
</evidence>
<dbReference type="NCBIfam" id="TIGR03168">
    <property type="entry name" value="1-PFK"/>
    <property type="match status" value="1"/>
</dbReference>
<proteinExistence type="inferred from homology"/>
<evidence type="ECO:0000256" key="2">
    <source>
        <dbReference type="ARBA" id="ARBA00022679"/>
    </source>
</evidence>
<comment type="catalytic activity">
    <reaction evidence="7">
        <text>D-tagatofuranose 6-phosphate + ATP = D-tagatofuranose 1,6-bisphosphate + ADP + H(+)</text>
        <dbReference type="Rhea" id="RHEA:12420"/>
        <dbReference type="ChEBI" id="CHEBI:15378"/>
        <dbReference type="ChEBI" id="CHEBI:30616"/>
        <dbReference type="ChEBI" id="CHEBI:58694"/>
        <dbReference type="ChEBI" id="CHEBI:58695"/>
        <dbReference type="ChEBI" id="CHEBI:456216"/>
        <dbReference type="EC" id="2.7.1.144"/>
    </reaction>
</comment>
<comment type="similarity">
    <text evidence="7">Belongs to the carbohydrate kinase PfkB family. LacC subfamily.</text>
</comment>
<dbReference type="PIRSF" id="PIRSF000535">
    <property type="entry name" value="1PFK/6PFK/LacC"/>
    <property type="match status" value="1"/>
</dbReference>
<comment type="catalytic activity">
    <reaction evidence="6 8">
        <text>beta-D-fructose 1-phosphate + ATP = beta-D-fructose 1,6-bisphosphate + ADP + H(+)</text>
        <dbReference type="Rhea" id="RHEA:14213"/>
        <dbReference type="ChEBI" id="CHEBI:15378"/>
        <dbReference type="ChEBI" id="CHEBI:30616"/>
        <dbReference type="ChEBI" id="CHEBI:32966"/>
        <dbReference type="ChEBI" id="CHEBI:138881"/>
        <dbReference type="ChEBI" id="CHEBI:456216"/>
        <dbReference type="EC" id="2.7.1.56"/>
    </reaction>
</comment>
<gene>
    <name evidence="10" type="primary">pfkB</name>
    <name evidence="10" type="ORF">KPL37_14785</name>
</gene>
<keyword evidence="11" id="KW-1185">Reference proteome</keyword>
<dbReference type="RefSeq" id="WP_216150567.1">
    <property type="nucleotide sequence ID" value="NZ_JAHLDV010000042.1"/>
</dbReference>
<organism evidence="10 11">
    <name type="scientific">Clostridium frigoris</name>
    <dbReference type="NCBI Taxonomy" id="205327"/>
    <lineage>
        <taxon>Bacteria</taxon>
        <taxon>Bacillati</taxon>
        <taxon>Bacillota</taxon>
        <taxon>Clostridia</taxon>
        <taxon>Eubacteriales</taxon>
        <taxon>Clostridiaceae</taxon>
        <taxon>Clostridium</taxon>
    </lineage>
</organism>
<dbReference type="InterPro" id="IPR002173">
    <property type="entry name" value="Carboh/pur_kinase_PfkB_CS"/>
</dbReference>
<dbReference type="EC" id="2.7.1.144" evidence="7"/>
<dbReference type="EMBL" id="JAHLDV010000042">
    <property type="protein sequence ID" value="MBU3160989.1"/>
    <property type="molecule type" value="Genomic_DNA"/>
</dbReference>
<evidence type="ECO:0000259" key="9">
    <source>
        <dbReference type="Pfam" id="PF00294"/>
    </source>
</evidence>
<dbReference type="PANTHER" id="PTHR46566">
    <property type="entry name" value="1-PHOSPHOFRUCTOKINASE-RELATED"/>
    <property type="match status" value="1"/>
</dbReference>
<keyword evidence="7" id="KW-0423">Lactose metabolism</keyword>